<proteinExistence type="predicted"/>
<accession>A0A6G1EK67</accession>
<dbReference type="EMBL" id="SPHZ02000003">
    <property type="protein sequence ID" value="KAF0924802.1"/>
    <property type="molecule type" value="Genomic_DNA"/>
</dbReference>
<evidence type="ECO:0000313" key="2">
    <source>
        <dbReference type="Proteomes" id="UP000479710"/>
    </source>
</evidence>
<reference evidence="1 2" key="1">
    <citation type="submission" date="2019-11" db="EMBL/GenBank/DDBJ databases">
        <title>Whole genome sequence of Oryza granulata.</title>
        <authorList>
            <person name="Li W."/>
        </authorList>
    </citation>
    <scope>NUCLEOTIDE SEQUENCE [LARGE SCALE GENOMIC DNA]</scope>
    <source>
        <strain evidence="2">cv. Menghai</strain>
        <tissue evidence="1">Leaf</tissue>
    </source>
</reference>
<name>A0A6G1EK67_9ORYZ</name>
<comment type="caution">
    <text evidence="1">The sequence shown here is derived from an EMBL/GenBank/DDBJ whole genome shotgun (WGS) entry which is preliminary data.</text>
</comment>
<protein>
    <submittedName>
        <fullName evidence="1">Uncharacterized protein</fullName>
    </submittedName>
</protein>
<gene>
    <name evidence="1" type="ORF">E2562_014908</name>
</gene>
<dbReference type="AlphaFoldDB" id="A0A6G1EK67"/>
<keyword evidence="2" id="KW-1185">Reference proteome</keyword>
<sequence>MSKMIDRQNFVFIPVACPLAIRDRYPPDIPTTYASGGELAITVAVGGPGKGVVGLKVALHALLLLLSSPPSLGPSPASRDLLVRTLWELRRDPDAAALVLRWGEECTATRERAGPQPPAEACPRACPRHPLVPAFRNHRWR</sequence>
<evidence type="ECO:0000313" key="1">
    <source>
        <dbReference type="EMBL" id="KAF0924802.1"/>
    </source>
</evidence>
<organism evidence="1 2">
    <name type="scientific">Oryza meyeriana var. granulata</name>
    <dbReference type="NCBI Taxonomy" id="110450"/>
    <lineage>
        <taxon>Eukaryota</taxon>
        <taxon>Viridiplantae</taxon>
        <taxon>Streptophyta</taxon>
        <taxon>Embryophyta</taxon>
        <taxon>Tracheophyta</taxon>
        <taxon>Spermatophyta</taxon>
        <taxon>Magnoliopsida</taxon>
        <taxon>Liliopsida</taxon>
        <taxon>Poales</taxon>
        <taxon>Poaceae</taxon>
        <taxon>BOP clade</taxon>
        <taxon>Oryzoideae</taxon>
        <taxon>Oryzeae</taxon>
        <taxon>Oryzinae</taxon>
        <taxon>Oryza</taxon>
        <taxon>Oryza meyeriana</taxon>
    </lineage>
</organism>
<dbReference type="Proteomes" id="UP000479710">
    <property type="component" value="Unassembled WGS sequence"/>
</dbReference>